<feature type="compositionally biased region" description="Basic and acidic residues" evidence="2">
    <location>
        <begin position="51"/>
        <end position="84"/>
    </location>
</feature>
<evidence type="ECO:0000313" key="4">
    <source>
        <dbReference type="EnsemblMetazoa" id="CJA01692.1"/>
    </source>
</evidence>
<dbReference type="PANTHER" id="PTHR11909">
    <property type="entry name" value="CASEIN KINASE-RELATED"/>
    <property type="match status" value="1"/>
</dbReference>
<dbReference type="InterPro" id="IPR050235">
    <property type="entry name" value="CK1_Ser-Thr_kinase"/>
</dbReference>
<dbReference type="Gene3D" id="1.10.510.10">
    <property type="entry name" value="Transferase(Phosphotransferase) domain 1"/>
    <property type="match status" value="1"/>
</dbReference>
<protein>
    <recommendedName>
        <fullName evidence="1">non-specific serine/threonine protein kinase</fullName>
        <ecNumber evidence="1">2.7.11.1</ecNumber>
    </recommendedName>
</protein>
<feature type="region of interest" description="Disordered" evidence="2">
    <location>
        <begin position="13"/>
        <end position="103"/>
    </location>
</feature>
<dbReference type="EC" id="2.7.11.1" evidence="1"/>
<dbReference type="PROSITE" id="PS00108">
    <property type="entry name" value="PROTEIN_KINASE_ST"/>
    <property type="match status" value="1"/>
</dbReference>
<evidence type="ECO:0000313" key="5">
    <source>
        <dbReference type="Proteomes" id="UP000005237"/>
    </source>
</evidence>
<accession>A0A8R1HK98</accession>
<dbReference type="Pfam" id="PF00069">
    <property type="entry name" value="Pkinase"/>
    <property type="match status" value="1"/>
</dbReference>
<dbReference type="GO" id="GO:0005524">
    <property type="term" value="F:ATP binding"/>
    <property type="evidence" value="ECO:0007669"/>
    <property type="project" value="InterPro"/>
</dbReference>
<feature type="compositionally biased region" description="Basic and acidic residues" evidence="2">
    <location>
        <begin position="22"/>
        <end position="35"/>
    </location>
</feature>
<dbReference type="SUPFAM" id="SSF56112">
    <property type="entry name" value="Protein kinase-like (PK-like)"/>
    <property type="match status" value="1"/>
</dbReference>
<evidence type="ECO:0000256" key="1">
    <source>
        <dbReference type="ARBA" id="ARBA00012513"/>
    </source>
</evidence>
<dbReference type="GO" id="GO:0004674">
    <property type="term" value="F:protein serine/threonine kinase activity"/>
    <property type="evidence" value="ECO:0007669"/>
    <property type="project" value="UniProtKB-EC"/>
</dbReference>
<name>A0A8R1HK98_CAEJA</name>
<organism evidence="4 5">
    <name type="scientific">Caenorhabditis japonica</name>
    <dbReference type="NCBI Taxonomy" id="281687"/>
    <lineage>
        <taxon>Eukaryota</taxon>
        <taxon>Metazoa</taxon>
        <taxon>Ecdysozoa</taxon>
        <taxon>Nematoda</taxon>
        <taxon>Chromadorea</taxon>
        <taxon>Rhabditida</taxon>
        <taxon>Rhabditina</taxon>
        <taxon>Rhabditomorpha</taxon>
        <taxon>Rhabditoidea</taxon>
        <taxon>Rhabditidae</taxon>
        <taxon>Peloderinae</taxon>
        <taxon>Caenorhabditis</taxon>
    </lineage>
</organism>
<dbReference type="SMART" id="SM00220">
    <property type="entry name" value="S_TKc"/>
    <property type="match status" value="1"/>
</dbReference>
<feature type="compositionally biased region" description="Low complexity" evidence="2">
    <location>
        <begin position="86"/>
        <end position="100"/>
    </location>
</feature>
<dbReference type="EnsemblMetazoa" id="CJA01692.1">
    <property type="protein sequence ID" value="CJA01692.1"/>
    <property type="gene ID" value="WBGene00120896"/>
</dbReference>
<dbReference type="InterPro" id="IPR008271">
    <property type="entry name" value="Ser/Thr_kinase_AS"/>
</dbReference>
<sequence length="522" mass="58777">MCPCILFDKLKRIWGVKKKSNRSKESKNSKTKSETAKTAPTRSDESQVPGSKEKDRSDESKSKSKESANKSPEEKPSKQGDTRHPATPSSTASMASVTSDSSKEKLNAVTKECFGQVNCTKPNPKEYSKHALEADRPDLFAGPVTLTEEELRTLENYLVQQGEVRIGVHINLGRITSCDNDTSEVGDGNVMTVVAMYAYGRFGSVYLVRRDTDLQAAPGVCKGMALKSSRRMSASAKIEDEIRVLRRLCRQDKATDLKDVPRISHITPLFFSGVSGGSPYLVMPMMDANLSKIRQETKSKITWKDAFYIAQEAMIGIRECHNHLIVHRDIKPTNLLLNMTDNRTWWLCDFGDACLIGDQKIVSPPDAMTLPYLSRKAHRGVVELVPATIDMDIESWFYMVLEFFIPLPWSTKIEEDETLEAKNEFWTTLNTFFEQNINELPPQIPLIAKMILDMKKNEKIHANLQALLRDGFNDNNNATPTWKPFWTERRPAKTSKSVATKAPRPMSKRLKIGPPNKTKSGE</sequence>
<dbReference type="AlphaFoldDB" id="A0A8R1HK98"/>
<reference evidence="4" key="2">
    <citation type="submission" date="2022-06" db="UniProtKB">
        <authorList>
            <consortium name="EnsemblMetazoa"/>
        </authorList>
    </citation>
    <scope>IDENTIFICATION</scope>
    <source>
        <strain evidence="4">DF5081</strain>
    </source>
</reference>
<feature type="domain" description="Protein kinase" evidence="3">
    <location>
        <begin position="191"/>
        <end position="522"/>
    </location>
</feature>
<keyword evidence="5" id="KW-1185">Reference proteome</keyword>
<feature type="region of interest" description="Disordered" evidence="2">
    <location>
        <begin position="482"/>
        <end position="522"/>
    </location>
</feature>
<dbReference type="Proteomes" id="UP000005237">
    <property type="component" value="Unassembled WGS sequence"/>
</dbReference>
<dbReference type="PROSITE" id="PS50011">
    <property type="entry name" value="PROTEIN_KINASE_DOM"/>
    <property type="match status" value="1"/>
</dbReference>
<reference evidence="5" key="1">
    <citation type="submission" date="2010-08" db="EMBL/GenBank/DDBJ databases">
        <authorList>
            <consortium name="Caenorhabditis japonica Sequencing Consortium"/>
            <person name="Wilson R.K."/>
        </authorList>
    </citation>
    <scope>NUCLEOTIDE SEQUENCE [LARGE SCALE GENOMIC DNA]</scope>
    <source>
        <strain evidence="5">DF5081</strain>
    </source>
</reference>
<proteinExistence type="predicted"/>
<dbReference type="InterPro" id="IPR000719">
    <property type="entry name" value="Prot_kinase_dom"/>
</dbReference>
<evidence type="ECO:0000259" key="3">
    <source>
        <dbReference type="PROSITE" id="PS50011"/>
    </source>
</evidence>
<dbReference type="InterPro" id="IPR011009">
    <property type="entry name" value="Kinase-like_dom_sf"/>
</dbReference>
<evidence type="ECO:0000256" key="2">
    <source>
        <dbReference type="SAM" id="MobiDB-lite"/>
    </source>
</evidence>